<dbReference type="InterPro" id="IPR017853">
    <property type="entry name" value="GH"/>
</dbReference>
<feature type="binding site" evidence="10">
    <location>
        <position position="40"/>
    </location>
    <ligand>
        <name>substrate</name>
    </ligand>
</feature>
<reference evidence="12 13" key="1">
    <citation type="submission" date="2018-06" db="EMBL/GenBank/DDBJ databases">
        <title>Genomic Encyclopedia of Archaeal and Bacterial Type Strains, Phase II (KMG-II): from individual species to whole genera.</title>
        <authorList>
            <person name="Goeker M."/>
        </authorList>
    </citation>
    <scope>NUCLEOTIDE SEQUENCE [LARGE SCALE GENOMIC DNA]</scope>
    <source>
        <strain evidence="12 13">DSM 29821</strain>
    </source>
</reference>
<feature type="binding site" evidence="10">
    <location>
        <position position="185"/>
    </location>
    <ligand>
        <name>substrate</name>
    </ligand>
</feature>
<dbReference type="PROSITE" id="PS00653">
    <property type="entry name" value="GLYCOSYL_HYDROL_F1_2"/>
    <property type="match status" value="1"/>
</dbReference>
<dbReference type="PRINTS" id="PR00131">
    <property type="entry name" value="GLHYDRLASE1"/>
</dbReference>
<dbReference type="SUPFAM" id="SSF51445">
    <property type="entry name" value="(Trans)glycosidases"/>
    <property type="match status" value="1"/>
</dbReference>
<evidence type="ECO:0000256" key="11">
    <source>
        <dbReference type="RuleBase" id="RU361175"/>
    </source>
</evidence>
<gene>
    <name evidence="12" type="ORF">CLV59_101411</name>
</gene>
<dbReference type="GO" id="GO:0008422">
    <property type="term" value="F:beta-glucosidase activity"/>
    <property type="evidence" value="ECO:0007669"/>
    <property type="project" value="UniProtKB-EC"/>
</dbReference>
<protein>
    <recommendedName>
        <fullName evidence="3 11">Beta-glucosidase</fullName>
        <ecNumber evidence="3 11">3.2.1.21</ecNumber>
    </recommendedName>
</protein>
<evidence type="ECO:0000256" key="2">
    <source>
        <dbReference type="ARBA" id="ARBA00010838"/>
    </source>
</evidence>
<keyword evidence="5" id="KW-0136">Cellulose degradation</keyword>
<dbReference type="InterPro" id="IPR001360">
    <property type="entry name" value="Glyco_hydro_1"/>
</dbReference>
<dbReference type="AlphaFoldDB" id="A0A327WE60"/>
<evidence type="ECO:0000256" key="9">
    <source>
        <dbReference type="PIRSR" id="PIRSR617736-1"/>
    </source>
</evidence>
<evidence type="ECO:0000256" key="1">
    <source>
        <dbReference type="ARBA" id="ARBA00000448"/>
    </source>
</evidence>
<comment type="catalytic activity">
    <reaction evidence="1 11">
        <text>Hydrolysis of terminal, non-reducing beta-D-glucosyl residues with release of beta-D-glucose.</text>
        <dbReference type="EC" id="3.2.1.21"/>
    </reaction>
</comment>
<dbReference type="EMBL" id="QLMA01000001">
    <property type="protein sequence ID" value="RAJ87650.1"/>
    <property type="molecule type" value="Genomic_DNA"/>
</dbReference>
<dbReference type="NCBIfam" id="TIGR03356">
    <property type="entry name" value="BGL"/>
    <property type="match status" value="1"/>
</dbReference>
<dbReference type="Gene3D" id="3.20.20.80">
    <property type="entry name" value="Glycosidases"/>
    <property type="match status" value="1"/>
</dbReference>
<dbReference type="RefSeq" id="WP_245950738.1">
    <property type="nucleotide sequence ID" value="NZ_QLMA01000001.1"/>
</dbReference>
<keyword evidence="8" id="KW-0624">Polysaccharide degradation</keyword>
<evidence type="ECO:0000313" key="13">
    <source>
        <dbReference type="Proteomes" id="UP000249819"/>
    </source>
</evidence>
<evidence type="ECO:0000256" key="5">
    <source>
        <dbReference type="ARBA" id="ARBA00023001"/>
    </source>
</evidence>
<organism evidence="12 13">
    <name type="scientific">Chitinophaga dinghuensis</name>
    <dbReference type="NCBI Taxonomy" id="1539050"/>
    <lineage>
        <taxon>Bacteria</taxon>
        <taxon>Pseudomonadati</taxon>
        <taxon>Bacteroidota</taxon>
        <taxon>Chitinophagia</taxon>
        <taxon>Chitinophagales</taxon>
        <taxon>Chitinophagaceae</taxon>
        <taxon>Chitinophaga</taxon>
    </lineage>
</organism>
<feature type="binding site" evidence="10">
    <location>
        <position position="141"/>
    </location>
    <ligand>
        <name>substrate</name>
    </ligand>
</feature>
<evidence type="ECO:0000256" key="3">
    <source>
        <dbReference type="ARBA" id="ARBA00012744"/>
    </source>
</evidence>
<dbReference type="InterPro" id="IPR017736">
    <property type="entry name" value="Glyco_hydro_1_beta-glucosidase"/>
</dbReference>
<dbReference type="GO" id="GO:0005829">
    <property type="term" value="C:cytosol"/>
    <property type="evidence" value="ECO:0007669"/>
    <property type="project" value="TreeGrafter"/>
</dbReference>
<feature type="binding site" evidence="10">
    <location>
        <begin position="429"/>
        <end position="430"/>
    </location>
    <ligand>
        <name>substrate</name>
    </ligand>
</feature>
<name>A0A327WE60_9BACT</name>
<keyword evidence="13" id="KW-1185">Reference proteome</keyword>
<feature type="active site" description="Proton donor" evidence="9">
    <location>
        <position position="186"/>
    </location>
</feature>
<sequence>MTPLVAYNTTSLHMQESAIPFTRQDFGDDFLWGVTISAFQNEGAFLEDGKGPSIWDTFSARKGKIKDRSHAQIATDFYNRFLQDILLAKILGFSVFRFSIAWSRILPTGTGEVNPAGIAFYHRVIDACLEVGLEPYVTLYHWDLPQALEQKGGWCHRGVIFYFEEFTRIVVKEYGTKVQNWIILNEPFGFTALGYMLGVHAPGKFGLSYFLPAVHHTVLAQAAAARVIREEKPDACIGTTYSCSQIIPYTDHPNDLKAARRADALFNRLFIEPALGMGYPVDDFPLLKKIGKRYALWRDWDKMAFDFDFIGIQNYFPLVVKHNPFMPILGMTEVKPHARKVPVTGLGWEVNGNGLYEILKQFAAYDKVKRIIVTEGGAYFPDVVHEDGGIHDTERVNYFNEYIGAVLKARQEGIPVDGYFAWTLTDNFEWAEGYRARFGLIYVNFETQQRIIKDSGYWFKQLLTQ</sequence>
<keyword evidence="6" id="KW-0119">Carbohydrate metabolism</keyword>
<comment type="caution">
    <text evidence="12">The sequence shown here is derived from an EMBL/GenBank/DDBJ whole genome shotgun (WGS) entry which is preliminary data.</text>
</comment>
<dbReference type="Proteomes" id="UP000249819">
    <property type="component" value="Unassembled WGS sequence"/>
</dbReference>
<accession>A0A327WE60</accession>
<evidence type="ECO:0000256" key="7">
    <source>
        <dbReference type="ARBA" id="ARBA00023295"/>
    </source>
</evidence>
<keyword evidence="7 11" id="KW-0326">Glycosidase</keyword>
<dbReference type="EC" id="3.2.1.21" evidence="3 11"/>
<evidence type="ECO:0000256" key="4">
    <source>
        <dbReference type="ARBA" id="ARBA00022801"/>
    </source>
</evidence>
<dbReference type="InterPro" id="IPR033132">
    <property type="entry name" value="GH_1_N_CS"/>
</dbReference>
<evidence type="ECO:0000256" key="10">
    <source>
        <dbReference type="PIRSR" id="PIRSR617736-2"/>
    </source>
</evidence>
<feature type="active site" description="Nucleophile" evidence="9">
    <location>
        <position position="375"/>
    </location>
</feature>
<evidence type="ECO:0000256" key="8">
    <source>
        <dbReference type="ARBA" id="ARBA00023326"/>
    </source>
</evidence>
<keyword evidence="4 11" id="KW-0378">Hydrolase</keyword>
<dbReference type="Pfam" id="PF00232">
    <property type="entry name" value="Glyco_hydro_1"/>
    <property type="match status" value="1"/>
</dbReference>
<feature type="binding site" evidence="10">
    <location>
        <position position="315"/>
    </location>
    <ligand>
        <name>substrate</name>
    </ligand>
</feature>
<dbReference type="PANTHER" id="PTHR10353">
    <property type="entry name" value="GLYCOSYL HYDROLASE"/>
    <property type="match status" value="1"/>
</dbReference>
<proteinExistence type="inferred from homology"/>
<dbReference type="FunFam" id="3.20.20.80:FF:000004">
    <property type="entry name" value="Beta-glucosidase 6-phospho-beta-glucosidase"/>
    <property type="match status" value="1"/>
</dbReference>
<feature type="binding site" evidence="10">
    <location>
        <position position="422"/>
    </location>
    <ligand>
        <name>substrate</name>
    </ligand>
</feature>
<dbReference type="GO" id="GO:0030245">
    <property type="term" value="P:cellulose catabolic process"/>
    <property type="evidence" value="ECO:0007669"/>
    <property type="project" value="UniProtKB-KW"/>
</dbReference>
<evidence type="ECO:0000256" key="6">
    <source>
        <dbReference type="ARBA" id="ARBA00023277"/>
    </source>
</evidence>
<comment type="similarity">
    <text evidence="2 11">Belongs to the glycosyl hydrolase 1 family.</text>
</comment>
<dbReference type="PANTHER" id="PTHR10353:SF36">
    <property type="entry name" value="LP05116P"/>
    <property type="match status" value="1"/>
</dbReference>
<evidence type="ECO:0000313" key="12">
    <source>
        <dbReference type="EMBL" id="RAJ87650.1"/>
    </source>
</evidence>